<reference evidence="8 9" key="1">
    <citation type="submission" date="2024-06" db="EMBL/GenBank/DDBJ databases">
        <title>Genomic Encyclopedia of Type Strains, Phase IV (KMG-IV): sequencing the most valuable type-strain genomes for metagenomic binning, comparative biology and taxonomic classification.</title>
        <authorList>
            <person name="Goeker M."/>
        </authorList>
    </citation>
    <scope>NUCLEOTIDE SEQUENCE [LARGE SCALE GENOMIC DNA]</scope>
    <source>
        <strain evidence="8 9">DSM 21460</strain>
    </source>
</reference>
<dbReference type="Pfam" id="PF00186">
    <property type="entry name" value="DHFR_1"/>
    <property type="match status" value="1"/>
</dbReference>
<dbReference type="PROSITE" id="PS51330">
    <property type="entry name" value="DHFR_2"/>
    <property type="match status" value="1"/>
</dbReference>
<sequence>MKLLILADNKNAIACNGEQIVFIDNDLEMFKNYTTNNIVIMGRLTFDAIGKQLPDRISVVFTRQKRENKKDLFYVNSVEELDELLKKFPEKEAYLVGGAEIIKLLWDRLDTLLITRVDMVAEKADTFIPSFEGFKLVEKTRIEDPKYNVYHEIWKRK</sequence>
<feature type="domain" description="DHFR" evidence="7">
    <location>
        <begin position="1"/>
        <end position="156"/>
    </location>
</feature>
<gene>
    <name evidence="8" type="ORF">ABID14_000330</name>
</gene>
<evidence type="ECO:0000313" key="9">
    <source>
        <dbReference type="Proteomes" id="UP001549162"/>
    </source>
</evidence>
<comment type="caution">
    <text evidence="8">The sequence shown here is derived from an EMBL/GenBank/DDBJ whole genome shotgun (WGS) entry which is preliminary data.</text>
</comment>
<evidence type="ECO:0000256" key="6">
    <source>
        <dbReference type="ARBA" id="ARBA00023002"/>
    </source>
</evidence>
<dbReference type="PRINTS" id="PR00070">
    <property type="entry name" value="DHFR"/>
</dbReference>
<dbReference type="GO" id="GO:0004146">
    <property type="term" value="F:dihydrofolate reductase activity"/>
    <property type="evidence" value="ECO:0007669"/>
    <property type="project" value="UniProtKB-EC"/>
</dbReference>
<evidence type="ECO:0000256" key="1">
    <source>
        <dbReference type="ARBA" id="ARBA00004903"/>
    </source>
</evidence>
<dbReference type="Gene3D" id="3.40.430.10">
    <property type="entry name" value="Dihydrofolate Reductase, subunit A"/>
    <property type="match status" value="1"/>
</dbReference>
<dbReference type="EMBL" id="JBEPMA010000001">
    <property type="protein sequence ID" value="MET3616710.1"/>
    <property type="molecule type" value="Genomic_DNA"/>
</dbReference>
<dbReference type="PANTHER" id="PTHR48069">
    <property type="entry name" value="DIHYDROFOLATE REDUCTASE"/>
    <property type="match status" value="1"/>
</dbReference>
<evidence type="ECO:0000256" key="5">
    <source>
        <dbReference type="ARBA" id="ARBA00022857"/>
    </source>
</evidence>
<dbReference type="InterPro" id="IPR001796">
    <property type="entry name" value="DHFR_dom"/>
</dbReference>
<evidence type="ECO:0000256" key="4">
    <source>
        <dbReference type="ARBA" id="ARBA00022563"/>
    </source>
</evidence>
<evidence type="ECO:0000259" key="7">
    <source>
        <dbReference type="PROSITE" id="PS51330"/>
    </source>
</evidence>
<dbReference type="InterPro" id="IPR024072">
    <property type="entry name" value="DHFR-like_dom_sf"/>
</dbReference>
<dbReference type="Proteomes" id="UP001549162">
    <property type="component" value="Unassembled WGS sequence"/>
</dbReference>
<dbReference type="RefSeq" id="WP_354366711.1">
    <property type="nucleotide sequence ID" value="NZ_JBEPMA010000001.1"/>
</dbReference>
<keyword evidence="6 8" id="KW-0560">Oxidoreductase</keyword>
<accession>A0ABV2J7G4</accession>
<dbReference type="PANTHER" id="PTHR48069:SF3">
    <property type="entry name" value="DIHYDROFOLATE REDUCTASE"/>
    <property type="match status" value="1"/>
</dbReference>
<comment type="similarity">
    <text evidence="2">Belongs to the dihydrofolate reductase family.</text>
</comment>
<evidence type="ECO:0000313" key="8">
    <source>
        <dbReference type="EMBL" id="MET3616710.1"/>
    </source>
</evidence>
<dbReference type="CDD" id="cd00209">
    <property type="entry name" value="DHFR"/>
    <property type="match status" value="1"/>
</dbReference>
<keyword evidence="9" id="KW-1185">Reference proteome</keyword>
<organism evidence="8 9">
    <name type="scientific">Peptoniphilus olsenii</name>
    <dbReference type="NCBI Taxonomy" id="411570"/>
    <lineage>
        <taxon>Bacteria</taxon>
        <taxon>Bacillati</taxon>
        <taxon>Bacillota</taxon>
        <taxon>Tissierellia</taxon>
        <taxon>Tissierellales</taxon>
        <taxon>Peptoniphilaceae</taxon>
        <taxon>Peptoniphilus</taxon>
    </lineage>
</organism>
<dbReference type="InterPro" id="IPR012259">
    <property type="entry name" value="DHFR"/>
</dbReference>
<keyword evidence="5" id="KW-0521">NADP</keyword>
<comment type="pathway">
    <text evidence="1">Cofactor biosynthesis; tetrahydrofolate biosynthesis; 5,6,7,8-tetrahydrofolate from 7,8-dihydrofolate: step 1/1.</text>
</comment>
<dbReference type="SUPFAM" id="SSF53597">
    <property type="entry name" value="Dihydrofolate reductase-like"/>
    <property type="match status" value="1"/>
</dbReference>
<dbReference type="EC" id="1.5.1.3" evidence="3"/>
<proteinExistence type="inferred from homology"/>
<evidence type="ECO:0000256" key="2">
    <source>
        <dbReference type="ARBA" id="ARBA00009539"/>
    </source>
</evidence>
<evidence type="ECO:0000256" key="3">
    <source>
        <dbReference type="ARBA" id="ARBA00012856"/>
    </source>
</evidence>
<keyword evidence="4" id="KW-0554">One-carbon metabolism</keyword>
<protein>
    <recommendedName>
        <fullName evidence="3">dihydrofolate reductase</fullName>
        <ecNumber evidence="3">1.5.1.3</ecNumber>
    </recommendedName>
</protein>
<name>A0ABV2J7G4_9FIRM</name>